<feature type="coiled-coil region" evidence="1">
    <location>
        <begin position="47"/>
        <end position="81"/>
    </location>
</feature>
<evidence type="ECO:0000313" key="2">
    <source>
        <dbReference type="EMBL" id="GJT52908.1"/>
    </source>
</evidence>
<keyword evidence="3" id="KW-1185">Reference proteome</keyword>
<organism evidence="2 3">
    <name type="scientific">Tanacetum coccineum</name>
    <dbReference type="NCBI Taxonomy" id="301880"/>
    <lineage>
        <taxon>Eukaryota</taxon>
        <taxon>Viridiplantae</taxon>
        <taxon>Streptophyta</taxon>
        <taxon>Embryophyta</taxon>
        <taxon>Tracheophyta</taxon>
        <taxon>Spermatophyta</taxon>
        <taxon>Magnoliopsida</taxon>
        <taxon>eudicotyledons</taxon>
        <taxon>Gunneridae</taxon>
        <taxon>Pentapetalae</taxon>
        <taxon>asterids</taxon>
        <taxon>campanulids</taxon>
        <taxon>Asterales</taxon>
        <taxon>Asteraceae</taxon>
        <taxon>Asteroideae</taxon>
        <taxon>Anthemideae</taxon>
        <taxon>Anthemidinae</taxon>
        <taxon>Tanacetum</taxon>
    </lineage>
</organism>
<dbReference type="Proteomes" id="UP001151760">
    <property type="component" value="Unassembled WGS sequence"/>
</dbReference>
<accession>A0ABQ5EQD2</accession>
<reference evidence="2" key="2">
    <citation type="submission" date="2022-01" db="EMBL/GenBank/DDBJ databases">
        <authorList>
            <person name="Yamashiro T."/>
            <person name="Shiraishi A."/>
            <person name="Satake H."/>
            <person name="Nakayama K."/>
        </authorList>
    </citation>
    <scope>NUCLEOTIDE SEQUENCE</scope>
</reference>
<sequence length="146" mass="16640">MPSWTSSESRVISGRVEYFCKYDDLPSEYYKELLYGMFQKQKQSKKHMDYEQVINVLAMEKSRLEEELRVTKSKLKLYDSKANTCSKCLLQMLVAVACIKANTCSKCLLQMLVAVACIKANTCSKCLLQMLAANACCNSLLQSKYL</sequence>
<comment type="caution">
    <text evidence="2">The sequence shown here is derived from an EMBL/GenBank/DDBJ whole genome shotgun (WGS) entry which is preliminary data.</text>
</comment>
<protein>
    <submittedName>
        <fullName evidence="2">Uncharacterized protein</fullName>
    </submittedName>
</protein>
<evidence type="ECO:0000313" key="3">
    <source>
        <dbReference type="Proteomes" id="UP001151760"/>
    </source>
</evidence>
<gene>
    <name evidence="2" type="ORF">Tco_0987962</name>
</gene>
<reference evidence="2" key="1">
    <citation type="journal article" date="2022" name="Int. J. Mol. Sci.">
        <title>Draft Genome of Tanacetum Coccineum: Genomic Comparison of Closely Related Tanacetum-Family Plants.</title>
        <authorList>
            <person name="Yamashiro T."/>
            <person name="Shiraishi A."/>
            <person name="Nakayama K."/>
            <person name="Satake H."/>
        </authorList>
    </citation>
    <scope>NUCLEOTIDE SEQUENCE</scope>
</reference>
<name>A0ABQ5EQD2_9ASTR</name>
<evidence type="ECO:0000256" key="1">
    <source>
        <dbReference type="SAM" id="Coils"/>
    </source>
</evidence>
<keyword evidence="1" id="KW-0175">Coiled coil</keyword>
<dbReference type="EMBL" id="BQNB010016539">
    <property type="protein sequence ID" value="GJT52908.1"/>
    <property type="molecule type" value="Genomic_DNA"/>
</dbReference>
<proteinExistence type="predicted"/>